<feature type="transmembrane region" description="Helical" evidence="1">
    <location>
        <begin position="358"/>
        <end position="380"/>
    </location>
</feature>
<accession>A0ABP1FA28</accession>
<evidence type="ECO:0000256" key="1">
    <source>
        <dbReference type="SAM" id="Phobius"/>
    </source>
</evidence>
<dbReference type="PANTHER" id="PTHR36927">
    <property type="entry name" value="BLR4337 PROTEIN"/>
    <property type="match status" value="1"/>
</dbReference>
<protein>
    <submittedName>
        <fullName evidence="3">Glucans biosynthesis protein C</fullName>
        <ecNumber evidence="3">2.1.-.-</ecNumber>
    </submittedName>
</protein>
<organism evidence="3 4">
    <name type="scientific">Tenacibaculum vairaonense</name>
    <dbReference type="NCBI Taxonomy" id="3137860"/>
    <lineage>
        <taxon>Bacteria</taxon>
        <taxon>Pseudomonadati</taxon>
        <taxon>Bacteroidota</taxon>
        <taxon>Flavobacteriia</taxon>
        <taxon>Flavobacteriales</taxon>
        <taxon>Flavobacteriaceae</taxon>
        <taxon>Tenacibaculum</taxon>
    </lineage>
</organism>
<dbReference type="PANTHER" id="PTHR36927:SF3">
    <property type="entry name" value="GLUCANS BIOSYNTHESIS PROTEIN C"/>
    <property type="match status" value="1"/>
</dbReference>
<keyword evidence="3" id="KW-0808">Transferase</keyword>
<feature type="transmembrane region" description="Helical" evidence="1">
    <location>
        <begin position="200"/>
        <end position="219"/>
    </location>
</feature>
<feature type="transmembrane region" description="Helical" evidence="1">
    <location>
        <begin position="262"/>
        <end position="278"/>
    </location>
</feature>
<dbReference type="EC" id="2.1.-.-" evidence="3"/>
<keyword evidence="1" id="KW-0472">Membrane</keyword>
<dbReference type="GO" id="GO:0016740">
    <property type="term" value="F:transferase activity"/>
    <property type="evidence" value="ECO:0007669"/>
    <property type="project" value="UniProtKB-KW"/>
</dbReference>
<evidence type="ECO:0000313" key="3">
    <source>
        <dbReference type="EMBL" id="CAL2106193.1"/>
    </source>
</evidence>
<dbReference type="Proteomes" id="UP001497602">
    <property type="component" value="Unassembled WGS sequence"/>
</dbReference>
<feature type="transmembrane region" description="Helical" evidence="1">
    <location>
        <begin position="77"/>
        <end position="100"/>
    </location>
</feature>
<keyword evidence="1" id="KW-1133">Transmembrane helix</keyword>
<feature type="transmembrane region" description="Helical" evidence="1">
    <location>
        <begin position="334"/>
        <end position="352"/>
    </location>
</feature>
<feature type="transmembrane region" description="Helical" evidence="1">
    <location>
        <begin position="116"/>
        <end position="134"/>
    </location>
</feature>
<dbReference type="EMBL" id="CAXJRC010000011">
    <property type="protein sequence ID" value="CAL2106193.1"/>
    <property type="molecule type" value="Genomic_DNA"/>
</dbReference>
<proteinExistence type="predicted"/>
<keyword evidence="1" id="KW-0812">Transmembrane</keyword>
<evidence type="ECO:0000259" key="2">
    <source>
        <dbReference type="Pfam" id="PF01757"/>
    </source>
</evidence>
<name>A0ABP1FA28_9FLAO</name>
<gene>
    <name evidence="3" type="ORF">T190115A13A_10349</name>
</gene>
<feature type="domain" description="Acyltransferase 3" evidence="2">
    <location>
        <begin position="35"/>
        <end position="377"/>
    </location>
</feature>
<dbReference type="Pfam" id="PF01757">
    <property type="entry name" value="Acyl_transf_3"/>
    <property type="match status" value="1"/>
</dbReference>
<keyword evidence="4" id="KW-1185">Reference proteome</keyword>
<feature type="transmembrane region" description="Helical" evidence="1">
    <location>
        <begin position="231"/>
        <end position="250"/>
    </location>
</feature>
<evidence type="ECO:0000313" key="4">
    <source>
        <dbReference type="Proteomes" id="UP001497602"/>
    </source>
</evidence>
<comment type="caution">
    <text evidence="3">The sequence shown here is derived from an EMBL/GenBank/DDBJ whole genome shotgun (WGS) entry which is preliminary data.</text>
</comment>
<dbReference type="InterPro" id="IPR050623">
    <property type="entry name" value="Glucan_succinyl_AcylTrfase"/>
</dbReference>
<feature type="transmembrane region" description="Helical" evidence="1">
    <location>
        <begin position="159"/>
        <end position="179"/>
    </location>
</feature>
<feature type="transmembrane region" description="Helical" evidence="1">
    <location>
        <begin position="293"/>
        <end position="314"/>
    </location>
</feature>
<dbReference type="InterPro" id="IPR002656">
    <property type="entry name" value="Acyl_transf_3_dom"/>
</dbReference>
<sequence length="398" mass="47471">MSFVTNSSKSYCKIIQVLVLLKILNRNLIMKTRRYDLDWLRVISVLAVFLHHVFMPFNGDVFHIMNDEHSKLLDDIMVYFEQFRLPILFLISGVGTVFAFSKRSWKSFIIERCKRLLIPLVFGVIFIVPLQVYYENIEDFQSFIESYPYLVSKLKVNHLWFIENLFYTSLIFIPFILFFRSSKSKVVKKYIERFSKQTGVLSWCIVLVLVRVISKDYFPSNSKSFLNLSSTLYYSFFFIGGIIIATNNVLWKLIKINRKRNLMITLFFSLLFYFYYLMPEEYIEPYLNLENRWRLWYLVCALVSWSVITTVLGYAQQYLNKPSYVLGKLNESAYPFYILHQTVIIAIGYYVIQINSSIFIKVNLLLFSSLLVIFLIYYFIISRLNFFRFLFGMRTKSF</sequence>
<reference evidence="3 4" key="1">
    <citation type="submission" date="2024-05" db="EMBL/GenBank/DDBJ databases">
        <authorList>
            <person name="Duchaud E."/>
        </authorList>
    </citation>
    <scope>NUCLEOTIDE SEQUENCE [LARGE SCALE GENOMIC DNA]</scope>
    <source>
        <strain evidence="3">Ena-SAMPLE-TAB-13-05-2024-13:56:06:370-140305</strain>
    </source>
</reference>
<feature type="transmembrane region" description="Helical" evidence="1">
    <location>
        <begin position="39"/>
        <end position="57"/>
    </location>
</feature>